<dbReference type="AlphaFoldDB" id="A0A8H5BSD7"/>
<feature type="domain" description="Retrotransposon gag" evidence="1">
    <location>
        <begin position="19"/>
        <end position="81"/>
    </location>
</feature>
<gene>
    <name evidence="2" type="ORF">D9758_018920</name>
</gene>
<evidence type="ECO:0000313" key="2">
    <source>
        <dbReference type="EMBL" id="KAF5328458.1"/>
    </source>
</evidence>
<dbReference type="EMBL" id="JAACJM010000363">
    <property type="protein sequence ID" value="KAF5328458.1"/>
    <property type="molecule type" value="Genomic_DNA"/>
</dbReference>
<name>A0A8H5BSD7_9AGAR</name>
<dbReference type="InterPro" id="IPR005162">
    <property type="entry name" value="Retrotrans_gag_dom"/>
</dbReference>
<dbReference type="Proteomes" id="UP000559256">
    <property type="component" value="Unassembled WGS sequence"/>
</dbReference>
<evidence type="ECO:0000313" key="3">
    <source>
        <dbReference type="Proteomes" id="UP000559256"/>
    </source>
</evidence>
<dbReference type="Pfam" id="PF03732">
    <property type="entry name" value="Retrotrans_gag"/>
    <property type="match status" value="1"/>
</dbReference>
<keyword evidence="3" id="KW-1185">Reference proteome</keyword>
<protein>
    <recommendedName>
        <fullName evidence="1">Retrotransposon gag domain-containing protein</fullName>
    </recommendedName>
</protein>
<sequence>MQGEAGIWAAPYIEEAMAYNGTTQTVNPFNRTWSVFVEAFKARFGLLDEQADAQDAIEGLVQGKQTVAKYIQVFKDLGQRTAPIEAVKGKPISLDDLVKRITTLENLIHHKQGHKTTTTMSTYTSTSDPYAMDIDATRTGNGKTREDYLCAMRNHCYGCSAPGHMKLQCNHKEAKCNYCARKGHLDCVCQDKFMGLDRNRGLRPQGQQVAATTTDNYFTLFPSESPTP</sequence>
<evidence type="ECO:0000259" key="1">
    <source>
        <dbReference type="Pfam" id="PF03732"/>
    </source>
</evidence>
<accession>A0A8H5BSD7</accession>
<reference evidence="2 3" key="1">
    <citation type="journal article" date="2020" name="ISME J.">
        <title>Uncovering the hidden diversity of litter-decomposition mechanisms in mushroom-forming fungi.</title>
        <authorList>
            <person name="Floudas D."/>
            <person name="Bentzer J."/>
            <person name="Ahren D."/>
            <person name="Johansson T."/>
            <person name="Persson P."/>
            <person name="Tunlid A."/>
        </authorList>
    </citation>
    <scope>NUCLEOTIDE SEQUENCE [LARGE SCALE GENOMIC DNA]</scope>
    <source>
        <strain evidence="2 3">CBS 291.85</strain>
    </source>
</reference>
<dbReference type="OrthoDB" id="3056489at2759"/>
<proteinExistence type="predicted"/>
<organism evidence="2 3">
    <name type="scientific">Tetrapyrgos nigripes</name>
    <dbReference type="NCBI Taxonomy" id="182062"/>
    <lineage>
        <taxon>Eukaryota</taxon>
        <taxon>Fungi</taxon>
        <taxon>Dikarya</taxon>
        <taxon>Basidiomycota</taxon>
        <taxon>Agaricomycotina</taxon>
        <taxon>Agaricomycetes</taxon>
        <taxon>Agaricomycetidae</taxon>
        <taxon>Agaricales</taxon>
        <taxon>Marasmiineae</taxon>
        <taxon>Marasmiaceae</taxon>
        <taxon>Tetrapyrgos</taxon>
    </lineage>
</organism>
<comment type="caution">
    <text evidence="2">The sequence shown here is derived from an EMBL/GenBank/DDBJ whole genome shotgun (WGS) entry which is preliminary data.</text>
</comment>